<dbReference type="GO" id="GO:0006351">
    <property type="term" value="P:DNA-templated transcription"/>
    <property type="evidence" value="ECO:0007669"/>
    <property type="project" value="InterPro"/>
</dbReference>
<dbReference type="SUPFAM" id="SSF57701">
    <property type="entry name" value="Zn2/Cys6 DNA-binding domain"/>
    <property type="match status" value="1"/>
</dbReference>
<feature type="region of interest" description="Disordered" evidence="6">
    <location>
        <begin position="833"/>
        <end position="858"/>
    </location>
</feature>
<keyword evidence="9" id="KW-1185">Reference proteome</keyword>
<dbReference type="InterPro" id="IPR050815">
    <property type="entry name" value="TF_fung"/>
</dbReference>
<evidence type="ECO:0000256" key="2">
    <source>
        <dbReference type="ARBA" id="ARBA00022723"/>
    </source>
</evidence>
<feature type="compositionally biased region" description="Basic and acidic residues" evidence="6">
    <location>
        <begin position="680"/>
        <end position="689"/>
    </location>
</feature>
<feature type="domain" description="Zn(2)-C6 fungal-type" evidence="7">
    <location>
        <begin position="22"/>
        <end position="52"/>
    </location>
</feature>
<protein>
    <recommendedName>
        <fullName evidence="7">Zn(2)-C6 fungal-type domain-containing protein</fullName>
    </recommendedName>
</protein>
<dbReference type="SMART" id="SM00906">
    <property type="entry name" value="Fungal_trans"/>
    <property type="match status" value="1"/>
</dbReference>
<keyword evidence="4" id="KW-0804">Transcription</keyword>
<feature type="compositionally biased region" description="Gly residues" evidence="6">
    <location>
        <begin position="710"/>
        <end position="720"/>
    </location>
</feature>
<dbReference type="STRING" id="1314773.A0A3N2PNL3"/>
<evidence type="ECO:0000256" key="5">
    <source>
        <dbReference type="ARBA" id="ARBA00023242"/>
    </source>
</evidence>
<dbReference type="Gene3D" id="4.10.240.10">
    <property type="entry name" value="Zn(2)-C6 fungal-type DNA-binding domain"/>
    <property type="match status" value="1"/>
</dbReference>
<dbReference type="InterPro" id="IPR007219">
    <property type="entry name" value="XnlR_reg_dom"/>
</dbReference>
<dbReference type="GO" id="GO:0008270">
    <property type="term" value="F:zinc ion binding"/>
    <property type="evidence" value="ECO:0007669"/>
    <property type="project" value="InterPro"/>
</dbReference>
<dbReference type="GeneID" id="39583944"/>
<reference evidence="8 9" key="1">
    <citation type="journal article" date="2018" name="Mol. Ecol.">
        <title>The obligate alkalophilic soda-lake fungus Sodiomyces alkalinus has shifted to a protein diet.</title>
        <authorList>
            <person name="Grum-Grzhimaylo A.A."/>
            <person name="Falkoski D.L."/>
            <person name="van den Heuvel J."/>
            <person name="Valero-Jimenez C.A."/>
            <person name="Min B."/>
            <person name="Choi I.G."/>
            <person name="Lipzen A."/>
            <person name="Daum C.G."/>
            <person name="Aanen D.K."/>
            <person name="Tsang A."/>
            <person name="Henrissat B."/>
            <person name="Bilanenko E.N."/>
            <person name="de Vries R.P."/>
            <person name="van Kan J.A.L."/>
            <person name="Grigoriev I.V."/>
            <person name="Debets A.J.M."/>
        </authorList>
    </citation>
    <scope>NUCLEOTIDE SEQUENCE [LARGE SCALE GENOMIC DNA]</scope>
    <source>
        <strain evidence="8 9">F11</strain>
    </source>
</reference>
<dbReference type="AlphaFoldDB" id="A0A3N2PNL3"/>
<feature type="compositionally biased region" description="Basic and acidic residues" evidence="6">
    <location>
        <begin position="782"/>
        <end position="791"/>
    </location>
</feature>
<feature type="compositionally biased region" description="Polar residues" evidence="6">
    <location>
        <begin position="751"/>
        <end position="769"/>
    </location>
</feature>
<dbReference type="PROSITE" id="PS00463">
    <property type="entry name" value="ZN2_CY6_FUNGAL_1"/>
    <property type="match status" value="1"/>
</dbReference>
<dbReference type="Proteomes" id="UP000272025">
    <property type="component" value="Unassembled WGS sequence"/>
</dbReference>
<gene>
    <name evidence="8" type="ORF">SODALDRAFT_54461</name>
</gene>
<feature type="region of interest" description="Disordered" evidence="6">
    <location>
        <begin position="78"/>
        <end position="107"/>
    </location>
</feature>
<evidence type="ECO:0000256" key="6">
    <source>
        <dbReference type="SAM" id="MobiDB-lite"/>
    </source>
</evidence>
<evidence type="ECO:0000256" key="3">
    <source>
        <dbReference type="ARBA" id="ARBA00023015"/>
    </source>
</evidence>
<dbReference type="GO" id="GO:0005634">
    <property type="term" value="C:nucleus"/>
    <property type="evidence" value="ECO:0007669"/>
    <property type="project" value="UniProtKB-SubCell"/>
</dbReference>
<dbReference type="Pfam" id="PF00172">
    <property type="entry name" value="Zn_clus"/>
    <property type="match status" value="1"/>
</dbReference>
<dbReference type="GO" id="GO:0003677">
    <property type="term" value="F:DNA binding"/>
    <property type="evidence" value="ECO:0007669"/>
    <property type="project" value="InterPro"/>
</dbReference>
<keyword evidence="5" id="KW-0539">Nucleus</keyword>
<dbReference type="CDD" id="cd00067">
    <property type="entry name" value="GAL4"/>
    <property type="match status" value="1"/>
</dbReference>
<dbReference type="InterPro" id="IPR001138">
    <property type="entry name" value="Zn2Cys6_DnaBD"/>
</dbReference>
<evidence type="ECO:0000256" key="1">
    <source>
        <dbReference type="ARBA" id="ARBA00004123"/>
    </source>
</evidence>
<organism evidence="8 9">
    <name type="scientific">Sodiomyces alkalinus (strain CBS 110278 / VKM F-3762 / F11)</name>
    <name type="common">Alkaliphilic filamentous fungus</name>
    <dbReference type="NCBI Taxonomy" id="1314773"/>
    <lineage>
        <taxon>Eukaryota</taxon>
        <taxon>Fungi</taxon>
        <taxon>Dikarya</taxon>
        <taxon>Ascomycota</taxon>
        <taxon>Pezizomycotina</taxon>
        <taxon>Sordariomycetes</taxon>
        <taxon>Hypocreomycetidae</taxon>
        <taxon>Glomerellales</taxon>
        <taxon>Plectosphaerellaceae</taxon>
        <taxon>Sodiomyces</taxon>
    </lineage>
</organism>
<keyword evidence="2" id="KW-0479">Metal-binding</keyword>
<name>A0A3N2PNL3_SODAK</name>
<accession>A0A3N2PNL3</accession>
<evidence type="ECO:0000259" key="7">
    <source>
        <dbReference type="PROSITE" id="PS50048"/>
    </source>
</evidence>
<feature type="region of interest" description="Disordered" evidence="6">
    <location>
        <begin position="637"/>
        <end position="689"/>
    </location>
</feature>
<dbReference type="PANTHER" id="PTHR47338:SF10">
    <property type="entry name" value="TRANSCRIPTION FACTOR DOMAIN-CONTAINING PROTEIN-RELATED"/>
    <property type="match status" value="1"/>
</dbReference>
<proteinExistence type="predicted"/>
<feature type="region of interest" description="Disordered" evidence="6">
    <location>
        <begin position="705"/>
        <end position="799"/>
    </location>
</feature>
<dbReference type="SMART" id="SM00066">
    <property type="entry name" value="GAL4"/>
    <property type="match status" value="1"/>
</dbReference>
<evidence type="ECO:0000313" key="8">
    <source>
        <dbReference type="EMBL" id="ROT35926.1"/>
    </source>
</evidence>
<dbReference type="CDD" id="cd12148">
    <property type="entry name" value="fungal_TF_MHR"/>
    <property type="match status" value="1"/>
</dbReference>
<evidence type="ECO:0000256" key="4">
    <source>
        <dbReference type="ARBA" id="ARBA00023163"/>
    </source>
</evidence>
<dbReference type="GO" id="GO:0000981">
    <property type="term" value="F:DNA-binding transcription factor activity, RNA polymerase II-specific"/>
    <property type="evidence" value="ECO:0007669"/>
    <property type="project" value="InterPro"/>
</dbReference>
<dbReference type="Pfam" id="PF04082">
    <property type="entry name" value="Fungal_trans"/>
    <property type="match status" value="1"/>
</dbReference>
<sequence>MEPDNTHLESGARAMQELGALACVTCRSRKLKCDRVKPACGRCLKANGDCVYPESRRKPAAKRRNVRELEERLAQVEGLLRESGTSTTAGPPNAGRGGPSFGRHDGFPADVESLLAGEVGPPGVRPASDGTTPELPVMPDGHPQSDFSNIAFTASASPGEIIGLGQFEFLPPVELMEDLNNTYFQRQHQFFPIVHPGRYFQSFYSVPHMRPPMCLQYAIWALASNGHEKYSRYHDVFYKRARQYADADELRDTGEHFVRVSHAQAWALIATDEARSMLFTRAAMSSAKAIRLVQMMGLHRIDGDGHEMAPTLAPPKDWTEVEERRRAFWGVFSIDTHASLSTGWPTLINPADITTTLPASEEAFNEGRDEKTCTLPEAIKGASYSTFGGTILLCHIYNEILAHVHRSKPNAHPEDVQYGEFWKKHRELDNMLSSTFMFLPPAFRSPQNLRNPPAVHANLNLHASVICLHHAAIEKIDTYNLPESLRVASKLRLRMAAEEIVNIIRLSSHNISSGYKSPLAALSMYCAASVYVYIAKLDPQAGLADSDMSNLELIFQAMEAISRTHFITRSFLQQLCADVEQNGLSSVIRLPSLAEYRNPFGWPSSNIPLLARNHLSKHTDIQTPLPGRLPLEVQTSAYEPSPPRRQQKVDANNSRDGHGGVATNSNMSNKRKRVSPAPDAPDRATGYRERSFDYVSSAALMQARNKNDSGGRGAYGGGGLLRATGTTPMTSNSQAVDLPHRRNLAAASSSVLSNGGDNTTSCTPTGNSNDFREKHHRTSQNDQERHSRDGAGSRLGTGGVGFDMPSNYASYTQNAGLFNQTRFVVDASTGLEPWPLPTPSNNDIAWPTGNETGHGPNY</sequence>
<dbReference type="PROSITE" id="PS50048">
    <property type="entry name" value="ZN2_CY6_FUNGAL_2"/>
    <property type="match status" value="1"/>
</dbReference>
<dbReference type="OrthoDB" id="4456959at2759"/>
<dbReference type="RefSeq" id="XP_028463732.1">
    <property type="nucleotide sequence ID" value="XM_028615467.1"/>
</dbReference>
<dbReference type="EMBL" id="ML119060">
    <property type="protein sequence ID" value="ROT35926.1"/>
    <property type="molecule type" value="Genomic_DNA"/>
</dbReference>
<dbReference type="InterPro" id="IPR036864">
    <property type="entry name" value="Zn2-C6_fun-type_DNA-bd_sf"/>
</dbReference>
<comment type="subcellular location">
    <subcellularLocation>
        <location evidence="1">Nucleus</location>
    </subcellularLocation>
</comment>
<keyword evidence="3" id="KW-0805">Transcription regulation</keyword>
<evidence type="ECO:0000313" key="9">
    <source>
        <dbReference type="Proteomes" id="UP000272025"/>
    </source>
</evidence>
<dbReference type="PANTHER" id="PTHR47338">
    <property type="entry name" value="ZN(II)2CYS6 TRANSCRIPTION FACTOR (EUROFUNG)-RELATED"/>
    <property type="match status" value="1"/>
</dbReference>